<keyword evidence="1" id="KW-1133">Transmembrane helix</keyword>
<keyword evidence="1" id="KW-0812">Transmembrane</keyword>
<reference evidence="2 3" key="1">
    <citation type="submission" date="2019-07" db="EMBL/GenBank/DDBJ databases">
        <title>Whole genome shotgun sequence of Pseudoalteromonas atlantica NBRC 103033.</title>
        <authorList>
            <person name="Hosoyama A."/>
            <person name="Uohara A."/>
            <person name="Ohji S."/>
            <person name="Ichikawa N."/>
        </authorList>
    </citation>
    <scope>NUCLEOTIDE SEQUENCE [LARGE SCALE GENOMIC DNA]</scope>
    <source>
        <strain evidence="2 3">NBRC 103033</strain>
    </source>
</reference>
<evidence type="ECO:0000313" key="3">
    <source>
        <dbReference type="Proteomes" id="UP000321189"/>
    </source>
</evidence>
<comment type="caution">
    <text evidence="2">The sequence shown here is derived from an EMBL/GenBank/DDBJ whole genome shotgun (WGS) entry which is preliminary data.</text>
</comment>
<feature type="transmembrane region" description="Helical" evidence="1">
    <location>
        <begin position="6"/>
        <end position="28"/>
    </location>
</feature>
<gene>
    <name evidence="2" type="ORF">PAT01_36600</name>
</gene>
<evidence type="ECO:0000313" key="2">
    <source>
        <dbReference type="EMBL" id="GEK78356.1"/>
    </source>
</evidence>
<dbReference type="Proteomes" id="UP000321189">
    <property type="component" value="Unassembled WGS sequence"/>
</dbReference>
<proteinExistence type="predicted"/>
<dbReference type="EMBL" id="BJUT01000070">
    <property type="protein sequence ID" value="GEK78356.1"/>
    <property type="molecule type" value="Genomic_DNA"/>
</dbReference>
<name>A0ABQ0UIS8_PSEAF</name>
<accession>A0ABQ0UIS8</accession>
<organism evidence="2 3">
    <name type="scientific">Pseudoalteromonas atlantica</name>
    <name type="common">Alteromonas atlantica</name>
    <dbReference type="NCBI Taxonomy" id="288"/>
    <lineage>
        <taxon>Bacteria</taxon>
        <taxon>Pseudomonadati</taxon>
        <taxon>Pseudomonadota</taxon>
        <taxon>Gammaproteobacteria</taxon>
        <taxon>Alteromonadales</taxon>
        <taxon>Pseudoalteromonadaceae</taxon>
        <taxon>Pseudoalteromonas</taxon>
    </lineage>
</organism>
<keyword evidence="3" id="KW-1185">Reference proteome</keyword>
<evidence type="ECO:0000256" key="1">
    <source>
        <dbReference type="SAM" id="Phobius"/>
    </source>
</evidence>
<keyword evidence="1" id="KW-0472">Membrane</keyword>
<protein>
    <recommendedName>
        <fullName evidence="4">TMhelix containing protein</fullName>
    </recommendedName>
</protein>
<evidence type="ECO:0008006" key="4">
    <source>
        <dbReference type="Google" id="ProtNLM"/>
    </source>
</evidence>
<sequence length="79" mass="9155">MSETEAYIQLIAMVGILLCLPYCGYVFYNIGRWLTAKFFPPKYLTIEITDENGTIRFERIDLKDDEELVNKLLLARGGF</sequence>
<dbReference type="RefSeq" id="WP_154945974.1">
    <property type="nucleotide sequence ID" value="NZ_BJUT01000070.1"/>
</dbReference>